<evidence type="ECO:0000256" key="3">
    <source>
        <dbReference type="ARBA" id="ARBA00022670"/>
    </source>
</evidence>
<keyword evidence="6" id="KW-0378">Hydrolase</keyword>
<evidence type="ECO:0000256" key="10">
    <source>
        <dbReference type="ARBA" id="ARBA00093448"/>
    </source>
</evidence>
<evidence type="ECO:0000313" key="12">
    <source>
        <dbReference type="EMBL" id="ADV84673.1"/>
    </source>
</evidence>
<evidence type="ECO:0000256" key="8">
    <source>
        <dbReference type="ARBA" id="ARBA00023049"/>
    </source>
</evidence>
<dbReference type="eggNOG" id="COG3108">
    <property type="taxonomic scope" value="Bacteria"/>
</dbReference>
<dbReference type="GO" id="GO:0046872">
    <property type="term" value="F:metal ion binding"/>
    <property type="evidence" value="ECO:0007669"/>
    <property type="project" value="UniProtKB-KW"/>
</dbReference>
<comment type="pathway">
    <text evidence="2">Cell wall biogenesis; cell wall polysaccharide biosynthesis.</text>
</comment>
<dbReference type="KEGG" id="tsa:AciPR4_3924"/>
<evidence type="ECO:0000256" key="11">
    <source>
        <dbReference type="ARBA" id="ARBA00093666"/>
    </source>
</evidence>
<reference evidence="12 13" key="1">
    <citation type="journal article" date="2012" name="Stand. Genomic Sci.">
        <title>Complete genome sequence of Terriglobus saanensis type strain SP1PR4(T), an Acidobacteria from tundra soil.</title>
        <authorList>
            <person name="Rawat S.R."/>
            <person name="Mannisto M.K."/>
            <person name="Starovoytov V."/>
            <person name="Goodwin L."/>
            <person name="Nolan M."/>
            <person name="Hauser L."/>
            <person name="Land M."/>
            <person name="Davenport K.W."/>
            <person name="Woyke T."/>
            <person name="Haggblom M.M."/>
        </authorList>
    </citation>
    <scope>NUCLEOTIDE SEQUENCE</scope>
    <source>
        <strain evidence="13">ATCC BAA-1853 / DSM 23119 / SP1PR4</strain>
    </source>
</reference>
<sequence>MPPNLRFGELPLLLSTIRSSVFAPKVFRRVALGVAALTFTFVAVRTPVRAEAGDSLPTVGIAHVAPTEVKESYVLRLRHLHTGEALNVVYRQGTEYSAEGIAKLNTFLRDHRTMDTANYDPAEFELLHKLMAKLGRPNGEIDIVCGYRTPETNHMLRTRAALTGVAEHSQHMLSKAIDIRVPGISTRALRDAALSLGLGGVGYYPISQFVHVDVGPVRQWSFGGGGTLLARAHHKRHKGRGRNA</sequence>
<keyword evidence="13" id="KW-1185">Reference proteome</keyword>
<dbReference type="Pfam" id="PF05951">
    <property type="entry name" value="Peptidase_M15_2"/>
    <property type="match status" value="1"/>
</dbReference>
<evidence type="ECO:0000256" key="4">
    <source>
        <dbReference type="ARBA" id="ARBA00022723"/>
    </source>
</evidence>
<keyword evidence="9" id="KW-0961">Cell wall biogenesis/degradation</keyword>
<dbReference type="PANTHER" id="PTHR37425">
    <property type="match status" value="1"/>
</dbReference>
<keyword evidence="7" id="KW-0862">Zinc</keyword>
<evidence type="ECO:0000256" key="7">
    <source>
        <dbReference type="ARBA" id="ARBA00022833"/>
    </source>
</evidence>
<dbReference type="PANTHER" id="PTHR37425:SF1">
    <property type="entry name" value="OUTER MEMBRANE PROTEIN"/>
    <property type="match status" value="1"/>
</dbReference>
<protein>
    <recommendedName>
        <fullName evidence="11">Murein endopeptidase K</fullName>
    </recommendedName>
</protein>
<evidence type="ECO:0000256" key="1">
    <source>
        <dbReference type="ARBA" id="ARBA00001947"/>
    </source>
</evidence>
<dbReference type="GO" id="GO:0071555">
    <property type="term" value="P:cell wall organization"/>
    <property type="evidence" value="ECO:0007669"/>
    <property type="project" value="UniProtKB-KW"/>
</dbReference>
<evidence type="ECO:0000256" key="2">
    <source>
        <dbReference type="ARBA" id="ARBA00004776"/>
    </source>
</evidence>
<accession>E8V2X6</accession>
<dbReference type="Proteomes" id="UP000006844">
    <property type="component" value="Chromosome"/>
</dbReference>
<dbReference type="SUPFAM" id="SSF55166">
    <property type="entry name" value="Hedgehog/DD-peptidase"/>
    <property type="match status" value="1"/>
</dbReference>
<evidence type="ECO:0000256" key="5">
    <source>
        <dbReference type="ARBA" id="ARBA00022729"/>
    </source>
</evidence>
<evidence type="ECO:0000313" key="13">
    <source>
        <dbReference type="Proteomes" id="UP000006844"/>
    </source>
</evidence>
<keyword evidence="4" id="KW-0479">Metal-binding</keyword>
<comment type="cofactor">
    <cofactor evidence="1">
        <name>Zn(2+)</name>
        <dbReference type="ChEBI" id="CHEBI:29105"/>
    </cofactor>
</comment>
<dbReference type="Gene3D" id="3.30.1380.10">
    <property type="match status" value="1"/>
</dbReference>
<proteinExistence type="inferred from homology"/>
<gene>
    <name evidence="12" type="ordered locus">AciPR4_3924</name>
</gene>
<evidence type="ECO:0000256" key="6">
    <source>
        <dbReference type="ARBA" id="ARBA00022801"/>
    </source>
</evidence>
<dbReference type="InterPro" id="IPR009045">
    <property type="entry name" value="Zn_M74/Hedgehog-like"/>
</dbReference>
<keyword evidence="3" id="KW-0645">Protease</keyword>
<keyword evidence="8" id="KW-0482">Metalloprotease</keyword>
<dbReference type="AlphaFoldDB" id="E8V2X6"/>
<dbReference type="EMBL" id="CP002467">
    <property type="protein sequence ID" value="ADV84673.1"/>
    <property type="molecule type" value="Genomic_DNA"/>
</dbReference>
<name>E8V2X6_TERSS</name>
<dbReference type="InterPro" id="IPR010275">
    <property type="entry name" value="MepK"/>
</dbReference>
<dbReference type="GO" id="GO:0006508">
    <property type="term" value="P:proteolysis"/>
    <property type="evidence" value="ECO:0007669"/>
    <property type="project" value="UniProtKB-KW"/>
</dbReference>
<dbReference type="STRING" id="401053.AciPR4_3924"/>
<organism evidence="12 13">
    <name type="scientific">Terriglobus saanensis (strain ATCC BAA-1853 / DSM 23119 / SP1PR4)</name>
    <dbReference type="NCBI Taxonomy" id="401053"/>
    <lineage>
        <taxon>Bacteria</taxon>
        <taxon>Pseudomonadati</taxon>
        <taxon>Acidobacteriota</taxon>
        <taxon>Terriglobia</taxon>
        <taxon>Terriglobales</taxon>
        <taxon>Acidobacteriaceae</taxon>
        <taxon>Terriglobus</taxon>
    </lineage>
</organism>
<dbReference type="GO" id="GO:0008237">
    <property type="term" value="F:metallopeptidase activity"/>
    <property type="evidence" value="ECO:0007669"/>
    <property type="project" value="UniProtKB-KW"/>
</dbReference>
<comment type="similarity">
    <text evidence="10">Belongs to the peptidase M15 family.</text>
</comment>
<evidence type="ECO:0000256" key="9">
    <source>
        <dbReference type="ARBA" id="ARBA00023316"/>
    </source>
</evidence>
<keyword evidence="5" id="KW-0732">Signal</keyword>
<dbReference type="HOGENOM" id="CLU_080400_1_0_0"/>